<sequence>MTNELTITGANTIPLGAGSPAGRAGAPPKTPNPFSPSSLSIGPRPKRGWQPHLPLFSSDNGNNAQTQITTARNEGITTPQTPQDAPRRSFTIIQKCKVLETCLSIKDEYLSMPPAFHHDQEPFWSKILNEKLSPDLVFKFKVWKDIKESVEHWCYARRTLLREGNLPPVSPAQPELDTLIDQWNTVFVTRFCQVHRGYFENGLWAMNENRVLTEGLQHHELQGDHLRPQLKNDKNQLIRTQNRTLLEKLEELGPRSERGPRNNHDSYHRPKMRVTATYRSPDLVKKEQQPTGDSLDPDFGLGGVNTLYSTSVAG</sequence>
<accession>N1R6A1</accession>
<keyword evidence="3" id="KW-1185">Reference proteome</keyword>
<organism evidence="2 3">
    <name type="scientific">Fusarium oxysporum f. sp. cubense (strain race 4)</name>
    <name type="common">Panama disease fungus</name>
    <dbReference type="NCBI Taxonomy" id="2502994"/>
    <lineage>
        <taxon>Eukaryota</taxon>
        <taxon>Fungi</taxon>
        <taxon>Dikarya</taxon>
        <taxon>Ascomycota</taxon>
        <taxon>Pezizomycotina</taxon>
        <taxon>Sordariomycetes</taxon>
        <taxon>Hypocreomycetidae</taxon>
        <taxon>Hypocreales</taxon>
        <taxon>Nectriaceae</taxon>
        <taxon>Fusarium</taxon>
        <taxon>Fusarium oxysporum species complex</taxon>
    </lineage>
</organism>
<protein>
    <submittedName>
        <fullName evidence="2">Uncharacterized protein</fullName>
    </submittedName>
</protein>
<feature type="region of interest" description="Disordered" evidence="1">
    <location>
        <begin position="249"/>
        <end position="298"/>
    </location>
</feature>
<dbReference type="HOGENOM" id="CLU_946785_0_0_1"/>
<name>N1R6A1_FUSC4</name>
<proteinExistence type="predicted"/>
<feature type="compositionally biased region" description="Polar residues" evidence="1">
    <location>
        <begin position="1"/>
        <end position="11"/>
    </location>
</feature>
<evidence type="ECO:0000313" key="2">
    <source>
        <dbReference type="EMBL" id="EMT60973.1"/>
    </source>
</evidence>
<dbReference type="OrthoDB" id="5106886at2759"/>
<reference evidence="3" key="1">
    <citation type="submission" date="2012-09" db="EMBL/GenBank/DDBJ databases">
        <title>Genome sequencing and comparative transcriptomics of race 1 and race 4 of banana pathogen: Fusarium oxysporum f. sp. cubense.</title>
        <authorList>
            <person name="Fang X."/>
            <person name="Huang J."/>
        </authorList>
    </citation>
    <scope>NUCLEOTIDE SEQUENCE [LARGE SCALE GENOMIC DNA]</scope>
    <source>
        <strain evidence="3">race 4</strain>
    </source>
</reference>
<feature type="region of interest" description="Disordered" evidence="1">
    <location>
        <begin position="1"/>
        <end position="46"/>
    </location>
</feature>
<dbReference type="AlphaFoldDB" id="N1R6A1"/>
<feature type="compositionally biased region" description="Basic and acidic residues" evidence="1">
    <location>
        <begin position="249"/>
        <end position="268"/>
    </location>
</feature>
<reference evidence="3" key="2">
    <citation type="journal article" date="2014" name="PLoS ONE">
        <title>Genome and Transcriptome Analysis of the Fungal Pathogen Fusarium oxysporum f. sp. cubense Causing Banana Vascular Wilt Disease.</title>
        <authorList>
            <person name="Guo L."/>
            <person name="Han L."/>
            <person name="Yang L."/>
            <person name="Zeng H."/>
            <person name="Fan D."/>
            <person name="Zhu Y."/>
            <person name="Feng Y."/>
            <person name="Wang G."/>
            <person name="Peng C."/>
            <person name="Jiang X."/>
            <person name="Zhou D."/>
            <person name="Ni P."/>
            <person name="Liang C."/>
            <person name="Liu L."/>
            <person name="Wang J."/>
            <person name="Mao C."/>
            <person name="Fang X."/>
            <person name="Peng M."/>
            <person name="Huang J."/>
        </authorList>
    </citation>
    <scope>NUCLEOTIDE SEQUENCE [LARGE SCALE GENOMIC DNA]</scope>
    <source>
        <strain evidence="3">race 4</strain>
    </source>
</reference>
<evidence type="ECO:0000256" key="1">
    <source>
        <dbReference type="SAM" id="MobiDB-lite"/>
    </source>
</evidence>
<dbReference type="EMBL" id="KB726997">
    <property type="protein sequence ID" value="EMT60973.1"/>
    <property type="molecule type" value="Genomic_DNA"/>
</dbReference>
<gene>
    <name evidence="2" type="ORF">FOC4_g10012264</name>
</gene>
<evidence type="ECO:0000313" key="3">
    <source>
        <dbReference type="Proteomes" id="UP000016929"/>
    </source>
</evidence>
<dbReference type="Proteomes" id="UP000016929">
    <property type="component" value="Unassembled WGS sequence"/>
</dbReference>
<feature type="compositionally biased region" description="Low complexity" evidence="1">
    <location>
        <begin position="14"/>
        <end position="27"/>
    </location>
</feature>